<dbReference type="EMBL" id="JAHBMH010000033">
    <property type="protein sequence ID" value="KAK1937556.1"/>
    <property type="molecule type" value="Genomic_DNA"/>
</dbReference>
<dbReference type="Proteomes" id="UP001195914">
    <property type="component" value="Unassembled WGS sequence"/>
</dbReference>
<keyword evidence="1" id="KW-0472">Membrane</keyword>
<evidence type="ECO:0000256" key="1">
    <source>
        <dbReference type="SAM" id="Phobius"/>
    </source>
</evidence>
<accession>A0AAD9GFL6</accession>
<gene>
    <name evidence="2" type="ORF">X943_002872</name>
</gene>
<organism evidence="2 3">
    <name type="scientific">Babesia divergens</name>
    <dbReference type="NCBI Taxonomy" id="32595"/>
    <lineage>
        <taxon>Eukaryota</taxon>
        <taxon>Sar</taxon>
        <taxon>Alveolata</taxon>
        <taxon>Apicomplexa</taxon>
        <taxon>Aconoidasida</taxon>
        <taxon>Piroplasmida</taxon>
        <taxon>Babesiidae</taxon>
        <taxon>Babesia</taxon>
    </lineage>
</organism>
<dbReference type="AlphaFoldDB" id="A0AAD9GFL6"/>
<name>A0AAD9GFL6_BABDI</name>
<protein>
    <submittedName>
        <fullName evidence="2">Uncharacterized protein</fullName>
    </submittedName>
</protein>
<comment type="caution">
    <text evidence="2">The sequence shown here is derived from an EMBL/GenBank/DDBJ whole genome shotgun (WGS) entry which is preliminary data.</text>
</comment>
<keyword evidence="3" id="KW-1185">Reference proteome</keyword>
<keyword evidence="1" id="KW-0812">Transmembrane</keyword>
<reference evidence="2" key="1">
    <citation type="journal article" date="2014" name="Nucleic Acids Res.">
        <title>The evolutionary dynamics of variant antigen genes in Babesia reveal a history of genomic innovation underlying host-parasite interaction.</title>
        <authorList>
            <person name="Jackson A.P."/>
            <person name="Otto T.D."/>
            <person name="Darby A."/>
            <person name="Ramaprasad A."/>
            <person name="Xia D."/>
            <person name="Echaide I.E."/>
            <person name="Farber M."/>
            <person name="Gahlot S."/>
            <person name="Gamble J."/>
            <person name="Gupta D."/>
            <person name="Gupta Y."/>
            <person name="Jackson L."/>
            <person name="Malandrin L."/>
            <person name="Malas T.B."/>
            <person name="Moussa E."/>
            <person name="Nair M."/>
            <person name="Reid A.J."/>
            <person name="Sanders M."/>
            <person name="Sharma J."/>
            <person name="Tracey A."/>
            <person name="Quail M.A."/>
            <person name="Weir W."/>
            <person name="Wastling J.M."/>
            <person name="Hall N."/>
            <person name="Willadsen P."/>
            <person name="Lingelbach K."/>
            <person name="Shiels B."/>
            <person name="Tait A."/>
            <person name="Berriman M."/>
            <person name="Allred D.R."/>
            <person name="Pain A."/>
        </authorList>
    </citation>
    <scope>NUCLEOTIDE SEQUENCE</scope>
    <source>
        <strain evidence="2">1802A</strain>
    </source>
</reference>
<reference evidence="2" key="2">
    <citation type="submission" date="2021-05" db="EMBL/GenBank/DDBJ databases">
        <authorList>
            <person name="Pain A."/>
        </authorList>
    </citation>
    <scope>NUCLEOTIDE SEQUENCE</scope>
    <source>
        <strain evidence="2">1802A</strain>
    </source>
</reference>
<evidence type="ECO:0000313" key="2">
    <source>
        <dbReference type="EMBL" id="KAK1937556.1"/>
    </source>
</evidence>
<sequence length="99" mass="11175">MMQIHEYKDPSNVFPKPPLPPSTDADYMTSLMSGAMLLSLVMRKPLFFFIVATVFFSRCLTAEGRLNWIKAVLPLSGMIPAFAKMLYEIVECLWTGTPL</sequence>
<evidence type="ECO:0000313" key="3">
    <source>
        <dbReference type="Proteomes" id="UP001195914"/>
    </source>
</evidence>
<keyword evidence="1" id="KW-1133">Transmembrane helix</keyword>
<feature type="transmembrane region" description="Helical" evidence="1">
    <location>
        <begin position="35"/>
        <end position="56"/>
    </location>
</feature>
<proteinExistence type="predicted"/>